<dbReference type="InterPro" id="IPR015424">
    <property type="entry name" value="PyrdxlP-dep_Trfase"/>
</dbReference>
<organism evidence="5 6">
    <name type="scientific">Candidatus Uhrbacteria bacterium GW2011_GWF2_41_16</name>
    <dbReference type="NCBI Taxonomy" id="1618997"/>
    <lineage>
        <taxon>Bacteria</taxon>
        <taxon>Candidatus Uhriibacteriota</taxon>
    </lineage>
</organism>
<dbReference type="PATRIC" id="fig|1618997.3.peg.1128"/>
<name>A0A0G0V784_9BACT</name>
<dbReference type="Gene3D" id="3.40.640.10">
    <property type="entry name" value="Type I PLP-dependent aspartate aminotransferase-like (Major domain)"/>
    <property type="match status" value="1"/>
</dbReference>
<proteinExistence type="inferred from homology"/>
<dbReference type="GO" id="GO:0006520">
    <property type="term" value="P:amino acid metabolic process"/>
    <property type="evidence" value="ECO:0007669"/>
    <property type="project" value="InterPro"/>
</dbReference>
<feature type="domain" description="Aromatic amino acid beta-eliminating lyase/threonine aldolase" evidence="4">
    <location>
        <begin position="32"/>
        <end position="288"/>
    </location>
</feature>
<evidence type="ECO:0000313" key="6">
    <source>
        <dbReference type="Proteomes" id="UP000034746"/>
    </source>
</evidence>
<dbReference type="InterPro" id="IPR015422">
    <property type="entry name" value="PyrdxlP-dep_Trfase_small"/>
</dbReference>
<dbReference type="Pfam" id="PF01212">
    <property type="entry name" value="Beta_elim_lyase"/>
    <property type="match status" value="1"/>
</dbReference>
<dbReference type="SUPFAM" id="SSF53383">
    <property type="entry name" value="PLP-dependent transferases"/>
    <property type="match status" value="1"/>
</dbReference>
<dbReference type="InterPro" id="IPR015421">
    <property type="entry name" value="PyrdxlP-dep_Trfase_major"/>
</dbReference>
<evidence type="ECO:0000256" key="1">
    <source>
        <dbReference type="ARBA" id="ARBA00001933"/>
    </source>
</evidence>
<dbReference type="Proteomes" id="UP000034746">
    <property type="component" value="Unassembled WGS sequence"/>
</dbReference>
<gene>
    <name evidence="5" type="ORF">UU48_C0022G0005</name>
</gene>
<evidence type="ECO:0000256" key="2">
    <source>
        <dbReference type="ARBA" id="ARBA00006966"/>
    </source>
</evidence>
<dbReference type="PANTHER" id="PTHR48097">
    <property type="entry name" value="L-THREONINE ALDOLASE-RELATED"/>
    <property type="match status" value="1"/>
</dbReference>
<protein>
    <submittedName>
        <fullName evidence="5">Threonine aldolase</fullName>
    </submittedName>
</protein>
<comment type="cofactor">
    <cofactor evidence="1">
        <name>pyridoxal 5'-phosphate</name>
        <dbReference type="ChEBI" id="CHEBI:597326"/>
    </cofactor>
</comment>
<evidence type="ECO:0000256" key="3">
    <source>
        <dbReference type="ARBA" id="ARBA00022898"/>
    </source>
</evidence>
<evidence type="ECO:0000313" key="5">
    <source>
        <dbReference type="EMBL" id="KKR96883.1"/>
    </source>
</evidence>
<reference evidence="5 6" key="1">
    <citation type="journal article" date="2015" name="Nature">
        <title>rRNA introns, odd ribosomes, and small enigmatic genomes across a large radiation of phyla.</title>
        <authorList>
            <person name="Brown C.T."/>
            <person name="Hug L.A."/>
            <person name="Thomas B.C."/>
            <person name="Sharon I."/>
            <person name="Castelle C.J."/>
            <person name="Singh A."/>
            <person name="Wilkins M.J."/>
            <person name="Williams K.H."/>
            <person name="Banfield J.F."/>
        </authorList>
    </citation>
    <scope>NUCLEOTIDE SEQUENCE [LARGE SCALE GENOMIC DNA]</scope>
</reference>
<sequence>MIKYNFYNDYAEGAHASILELLGNTNLKQESGYGDDSYSLEAKKLIKQNLQNDNVDIHFVSGGTQANLIVLASMLKPYEAVISAETGHINVHEAGAIEATGHKICTVPSMDGKLTAEGINTIVKAHTDEHMVKPKVVFVSNSTELGTIYNKAELTAISTYCKQNNLYLYLDGARLGSALMSSESDVTLEDVCSLVDMFYIGGTKNGALIGEAIVIVNPSLKENFRYHLKQRGALLAKGRVVALQFLALFTNNLYFDLAKNANQKPEKLTKGITDLIFGFLTESTTNQIFPNKIVEELAKLYGFYIWKKVDSNNSAIRLVISWATQSENVETFLEDLKNLAKG</sequence>
<dbReference type="EMBL" id="LCAU01000022">
    <property type="protein sequence ID" value="KKR96883.1"/>
    <property type="molecule type" value="Genomic_DNA"/>
</dbReference>
<comment type="caution">
    <text evidence="5">The sequence shown here is derived from an EMBL/GenBank/DDBJ whole genome shotgun (WGS) entry which is preliminary data.</text>
</comment>
<keyword evidence="3" id="KW-0663">Pyridoxal phosphate</keyword>
<accession>A0A0G0V784</accession>
<evidence type="ECO:0000259" key="4">
    <source>
        <dbReference type="Pfam" id="PF01212"/>
    </source>
</evidence>
<comment type="similarity">
    <text evidence="2">Belongs to the threonine aldolase family.</text>
</comment>
<dbReference type="PANTHER" id="PTHR48097:SF5">
    <property type="entry name" value="LOW SPECIFICITY L-THREONINE ALDOLASE"/>
    <property type="match status" value="1"/>
</dbReference>
<dbReference type="Gene3D" id="3.90.1150.10">
    <property type="entry name" value="Aspartate Aminotransferase, domain 1"/>
    <property type="match status" value="1"/>
</dbReference>
<dbReference type="AlphaFoldDB" id="A0A0G0V784"/>
<dbReference type="InterPro" id="IPR001597">
    <property type="entry name" value="ArAA_b-elim_lyase/Thr_aldolase"/>
</dbReference>
<dbReference type="GO" id="GO:0016829">
    <property type="term" value="F:lyase activity"/>
    <property type="evidence" value="ECO:0007669"/>
    <property type="project" value="InterPro"/>
</dbReference>